<feature type="transmembrane region" description="Helical" evidence="1">
    <location>
        <begin position="58"/>
        <end position="88"/>
    </location>
</feature>
<gene>
    <name evidence="2" type="ORF">D4Q52_05100</name>
</gene>
<accession>A0A418VK64</accession>
<reference evidence="2 3" key="1">
    <citation type="submission" date="2018-09" db="EMBL/GenBank/DDBJ databases">
        <title>Draft genome sequence of Rhodopseudomonas palustris 2.1.18.</title>
        <authorList>
            <person name="Robertson S.L."/>
            <person name="Meyer T.E."/>
            <person name="Kyndt J.A."/>
        </authorList>
    </citation>
    <scope>NUCLEOTIDE SEQUENCE [LARGE SCALE GENOMIC DNA]</scope>
    <source>
        <strain evidence="2 3">2.1.18</strain>
    </source>
</reference>
<dbReference type="Proteomes" id="UP000285523">
    <property type="component" value="Unassembled WGS sequence"/>
</dbReference>
<dbReference type="OrthoDB" id="8239123at2"/>
<keyword evidence="1" id="KW-0472">Membrane</keyword>
<feature type="transmembrane region" description="Helical" evidence="1">
    <location>
        <begin position="94"/>
        <end position="121"/>
    </location>
</feature>
<protein>
    <submittedName>
        <fullName evidence="2">Uncharacterized protein</fullName>
    </submittedName>
</protein>
<proteinExistence type="predicted"/>
<evidence type="ECO:0000256" key="1">
    <source>
        <dbReference type="SAM" id="Phobius"/>
    </source>
</evidence>
<sequence length="130" mass="13410">MPYLVLFAVLFVLFLQASGAIPPGSVGGPLVIALALFVGALAVAIHEAWRRQRGPLGWIVNILLAFTGAFLAAPLGGMAATLLLSPFVRGSTSIAAAGCLVMAAALAATMIVTLTGAWGAIRVVNRWRRA</sequence>
<evidence type="ECO:0000313" key="2">
    <source>
        <dbReference type="EMBL" id="RJF76526.1"/>
    </source>
</evidence>
<organism evidence="2 3">
    <name type="scientific">Rhodopseudomonas palustris</name>
    <dbReference type="NCBI Taxonomy" id="1076"/>
    <lineage>
        <taxon>Bacteria</taxon>
        <taxon>Pseudomonadati</taxon>
        <taxon>Pseudomonadota</taxon>
        <taxon>Alphaproteobacteria</taxon>
        <taxon>Hyphomicrobiales</taxon>
        <taxon>Nitrobacteraceae</taxon>
        <taxon>Rhodopseudomonas</taxon>
    </lineage>
</organism>
<name>A0A418VK64_RHOPL</name>
<feature type="transmembrane region" description="Helical" evidence="1">
    <location>
        <begin position="29"/>
        <end position="46"/>
    </location>
</feature>
<dbReference type="EMBL" id="QYYD01000004">
    <property type="protein sequence ID" value="RJF76526.1"/>
    <property type="molecule type" value="Genomic_DNA"/>
</dbReference>
<keyword evidence="1" id="KW-0812">Transmembrane</keyword>
<dbReference type="AlphaFoldDB" id="A0A418VK64"/>
<keyword evidence="1" id="KW-1133">Transmembrane helix</keyword>
<comment type="caution">
    <text evidence="2">The sequence shown here is derived from an EMBL/GenBank/DDBJ whole genome shotgun (WGS) entry which is preliminary data.</text>
</comment>
<evidence type="ECO:0000313" key="3">
    <source>
        <dbReference type="Proteomes" id="UP000285523"/>
    </source>
</evidence>